<accession>A0AAU7AQ52</accession>
<dbReference type="InterPro" id="IPR029052">
    <property type="entry name" value="Metallo-depent_PP-like"/>
</dbReference>
<proteinExistence type="inferred from homology"/>
<organism evidence="3">
    <name type="scientific">Paraconexibacter sp. AEG42_29</name>
    <dbReference type="NCBI Taxonomy" id="2997339"/>
    <lineage>
        <taxon>Bacteria</taxon>
        <taxon>Bacillati</taxon>
        <taxon>Actinomycetota</taxon>
        <taxon>Thermoleophilia</taxon>
        <taxon>Solirubrobacterales</taxon>
        <taxon>Paraconexibacteraceae</taxon>
        <taxon>Paraconexibacter</taxon>
    </lineage>
</organism>
<evidence type="ECO:0000256" key="1">
    <source>
        <dbReference type="ARBA" id="ARBA00005662"/>
    </source>
</evidence>
<sequence length="405" mass="42780">MRLVGDRWRWVLRIVEDGPMRVHIAATAAAVVVLTSAASAAAAPTLVAVGEVAPGGRLEVRATGLKEPFRVQERRGDAWVDRGPVVYGTGKPSRFRAPDRVGRLRLRARGGDGVATPSRDVRVRPLTLAAVGDINLGDGPGAAIERFGAAYPWTSVGPRLKAADLAFGNLECAVSNRGVQQDKTFTFRGRPSSLTALARLSGLDVLNLANNHSGDFGTTALLDTLRGIRANGMQPVGAGSNESQAYRAVVVERLGLKVAFVGFDAIEPFAFRAVGGRPGNAWAFPSRVRSSVRAAAAQADVVIATFHWGIERVFTENASQRALAQTAFAAGATAVIGAHPHVLQPIRRPRPGRLVAYSLGNFVFTPRSAGTERTGILTLKLGAGRVLGDAFAPARIVGSRPILRG</sequence>
<reference evidence="3" key="1">
    <citation type="submission" date="2022-12" db="EMBL/GenBank/DDBJ databases">
        <title>Paraconexibacter alkalitolerans sp. nov. and Baekduia alba sp. nov., isolated from soil and emended description of the genera Paraconexibacter (Chun et al., 2020) and Baekduia (An et al., 2020).</title>
        <authorList>
            <person name="Vieira S."/>
            <person name="Huber K.J."/>
            <person name="Geppert A."/>
            <person name="Wolf J."/>
            <person name="Neumann-Schaal M."/>
            <person name="Muesken M."/>
            <person name="Overmann J."/>
        </authorList>
    </citation>
    <scope>NUCLEOTIDE SEQUENCE</scope>
    <source>
        <strain evidence="3">AEG42_29</strain>
    </source>
</reference>
<dbReference type="SUPFAM" id="SSF56300">
    <property type="entry name" value="Metallo-dependent phosphatases"/>
    <property type="match status" value="1"/>
</dbReference>
<dbReference type="CDD" id="cd07381">
    <property type="entry name" value="MPP_CapA"/>
    <property type="match status" value="1"/>
</dbReference>
<name>A0AAU7AQ52_9ACTN</name>
<feature type="domain" description="Capsule synthesis protein CapA" evidence="2">
    <location>
        <begin position="127"/>
        <end position="366"/>
    </location>
</feature>
<dbReference type="EMBL" id="CP114014">
    <property type="protein sequence ID" value="XAY03751.1"/>
    <property type="molecule type" value="Genomic_DNA"/>
</dbReference>
<evidence type="ECO:0000259" key="2">
    <source>
        <dbReference type="SMART" id="SM00854"/>
    </source>
</evidence>
<dbReference type="PANTHER" id="PTHR33393:SF13">
    <property type="entry name" value="PGA BIOSYNTHESIS PROTEIN CAPA"/>
    <property type="match status" value="1"/>
</dbReference>
<gene>
    <name evidence="3" type="ORF">DSM112329_00571</name>
</gene>
<dbReference type="Gene3D" id="3.60.21.10">
    <property type="match status" value="1"/>
</dbReference>
<comment type="similarity">
    <text evidence="1">Belongs to the CapA family.</text>
</comment>
<evidence type="ECO:0000313" key="3">
    <source>
        <dbReference type="EMBL" id="XAY03751.1"/>
    </source>
</evidence>
<dbReference type="SMART" id="SM00854">
    <property type="entry name" value="PGA_cap"/>
    <property type="match status" value="1"/>
</dbReference>
<dbReference type="KEGG" id="parq:DSM112329_00571"/>
<protein>
    <recommendedName>
        <fullName evidence="2">Capsule synthesis protein CapA domain-containing protein</fullName>
    </recommendedName>
</protein>
<dbReference type="Pfam" id="PF09587">
    <property type="entry name" value="PGA_cap"/>
    <property type="match status" value="1"/>
</dbReference>
<dbReference type="InterPro" id="IPR019079">
    <property type="entry name" value="Capsule_synth_CapA"/>
</dbReference>
<dbReference type="AlphaFoldDB" id="A0AAU7AQ52"/>
<dbReference type="PANTHER" id="PTHR33393">
    <property type="entry name" value="POLYGLUTAMINE SYNTHESIS ACCESSORY PROTEIN RV0574C-RELATED"/>
    <property type="match status" value="1"/>
</dbReference>
<dbReference type="InterPro" id="IPR052169">
    <property type="entry name" value="CW_Biosynth-Accessory"/>
</dbReference>